<reference evidence="4" key="1">
    <citation type="submission" date="2007-03" db="EMBL/GenBank/DDBJ databases">
        <authorList>
            <person name="Paulsen I."/>
        </authorList>
    </citation>
    <scope>NUCLEOTIDE SEQUENCE</scope>
    <source>
        <strain evidence="4">VEG</strain>
    </source>
</reference>
<feature type="compositionally biased region" description="Pro residues" evidence="2">
    <location>
        <begin position="146"/>
        <end position="157"/>
    </location>
</feature>
<evidence type="ECO:0000256" key="2">
    <source>
        <dbReference type="SAM" id="MobiDB-lite"/>
    </source>
</evidence>
<evidence type="ECO:0000313" key="3">
    <source>
        <dbReference type="EMBL" id="CEL78260.1"/>
    </source>
</evidence>
<feature type="coiled-coil region" evidence="1">
    <location>
        <begin position="255"/>
        <end position="317"/>
    </location>
</feature>
<dbReference type="VEuPathDB" id="ToxoDB:TGVEG_245432"/>
<organism evidence="4 5">
    <name type="scientific">Toxoplasma gondii (strain ATCC 50861 / VEG)</name>
    <dbReference type="NCBI Taxonomy" id="432359"/>
    <lineage>
        <taxon>Eukaryota</taxon>
        <taxon>Sar</taxon>
        <taxon>Alveolata</taxon>
        <taxon>Apicomplexa</taxon>
        <taxon>Conoidasida</taxon>
        <taxon>Coccidia</taxon>
        <taxon>Eucoccidiorida</taxon>
        <taxon>Eimeriorina</taxon>
        <taxon>Sarcocystidae</taxon>
        <taxon>Toxoplasma</taxon>
    </lineage>
</organism>
<protein>
    <submittedName>
        <fullName evidence="4">Uncharacterized protein</fullName>
    </submittedName>
</protein>
<evidence type="ECO:0000313" key="4">
    <source>
        <dbReference type="EMBL" id="ESS34055.1"/>
    </source>
</evidence>
<reference evidence="4" key="3">
    <citation type="submission" date="2013-08" db="EMBL/GenBank/DDBJ databases">
        <authorList>
            <person name="Sibley D."/>
            <person name="Venepally P."/>
            <person name="Karamycheva S."/>
            <person name="Hadjithomas M."/>
            <person name="Khan A."/>
            <person name="Brunk B."/>
            <person name="Roos D."/>
            <person name="Caler E."/>
            <person name="Lorenzi H."/>
        </authorList>
    </citation>
    <scope>NUCLEOTIDE SEQUENCE</scope>
    <source>
        <strain evidence="4">VEG</strain>
    </source>
</reference>
<keyword evidence="1" id="KW-0175">Coiled coil</keyword>
<dbReference type="AlphaFoldDB" id="B6KGK0"/>
<reference evidence="5" key="2">
    <citation type="submission" date="2008-03" db="EMBL/GenBank/DDBJ databases">
        <title>Annotation of Toxoplasma gondii VEG.</title>
        <authorList>
            <person name="Lorenzi H."/>
            <person name="Inman J."/>
            <person name="Amedeo P."/>
            <person name="Brunk B."/>
            <person name="Roos D."/>
            <person name="Caler E."/>
        </authorList>
    </citation>
    <scope>NUCLEOTIDE SEQUENCE [LARGE SCALE GENOMIC DNA]</scope>
    <source>
        <strain evidence="5">ATCC 50861 / VEG</strain>
    </source>
</reference>
<dbReference type="eggNOG" id="ENOG502TMKG">
    <property type="taxonomic scope" value="Eukaryota"/>
</dbReference>
<dbReference type="HOGENOM" id="CLU_722612_0_0_1"/>
<dbReference type="Proteomes" id="UP000002226">
    <property type="component" value="Unassembled WGS sequence"/>
</dbReference>
<gene>
    <name evidence="3" type="ORF">BN1205_006450</name>
    <name evidence="4" type="ORF">TGVEG_245432</name>
</gene>
<sequence length="421" mass="46563">MKATRAEGHSKTCVFRCWAPLRAALRLEGETLYGPNGNMHNLVLALLAFLSSWEDYETRYDSLEDHQNRLHLSIHEETAWRANTHRLRSKSCESLNKGNYFAETGRGLPLQNHVRVPLQASVARRLSDRESEKRSQGGDNGNGTTPPLPPRRTPSPRPSGASGVVQQSGASVRTPMMLGTGGQHLSDQGATGAVTPSVQSSSAAAASGAGALPLVQFFGRPSSSSQSAHLCPACRNVEEAVAKRTVLRGRRQAAAREAAQRIAELELQHLQLVRAFRYGGLEQVGRMGNILKSHQMLRQARRDAEQEERVSRDEEAALSAFIDKSSDRQEAEERVAGEVLRQRLQNQLANYAVLRIEAAIERQRQMVQLQRQLVDVLAQRLGAENQEERALLDAEADRILQEIEHAADPARNPQRGRRKPA</sequence>
<evidence type="ECO:0000313" key="5">
    <source>
        <dbReference type="Proteomes" id="UP000002226"/>
    </source>
</evidence>
<feature type="region of interest" description="Disordered" evidence="2">
    <location>
        <begin position="122"/>
        <end position="196"/>
    </location>
</feature>
<accession>B6KGK0</accession>
<dbReference type="PaxDb" id="5811-TGME49_045430"/>
<accession>A0A0F7VAF5</accession>
<reference evidence="3" key="4">
    <citation type="journal article" date="2015" name="PLoS ONE">
        <title>Comprehensive Evaluation of Toxoplasma gondii VEG and Neospora caninum LIV Genomes with Tachyzoite Stage Transcriptome and Proteome Defines Novel Transcript Features.</title>
        <authorList>
            <person name="Ramaprasad A."/>
            <person name="Mourier T."/>
            <person name="Naeem R."/>
            <person name="Malas T.B."/>
            <person name="Moussa E."/>
            <person name="Panigrahi A."/>
            <person name="Vermont S.J."/>
            <person name="Otto T.D."/>
            <person name="Wastling J."/>
            <person name="Pain A."/>
        </authorList>
    </citation>
    <scope>NUCLEOTIDE SEQUENCE</scope>
    <source>
        <strain evidence="3">VEG</strain>
    </source>
</reference>
<evidence type="ECO:0000256" key="1">
    <source>
        <dbReference type="SAM" id="Coils"/>
    </source>
</evidence>
<feature type="compositionally biased region" description="Polar residues" evidence="2">
    <location>
        <begin position="183"/>
        <end position="196"/>
    </location>
</feature>
<keyword evidence="5" id="KW-1185">Reference proteome</keyword>
<feature type="compositionally biased region" description="Basic and acidic residues" evidence="2">
    <location>
        <begin position="125"/>
        <end position="136"/>
    </location>
</feature>
<dbReference type="EMBL" id="LN714502">
    <property type="protein sequence ID" value="CEL78260.1"/>
    <property type="molecule type" value="Genomic_DNA"/>
</dbReference>
<accession>B9QCB4</accession>
<dbReference type="OrthoDB" id="10518299at2759"/>
<dbReference type="EMBL" id="AAYL02000082">
    <property type="protein sequence ID" value="ESS34055.1"/>
    <property type="molecule type" value="Genomic_DNA"/>
</dbReference>
<name>B6KGK0_TOXGV</name>
<proteinExistence type="predicted"/>
<dbReference type="OMA" id="CATKCAI"/>